<dbReference type="CDD" id="cd09917">
    <property type="entry name" value="F-box_SF"/>
    <property type="match status" value="1"/>
</dbReference>
<reference evidence="2" key="1">
    <citation type="submission" date="2020-05" db="EMBL/GenBank/DDBJ databases">
        <title>Mycena genomes resolve the evolution of fungal bioluminescence.</title>
        <authorList>
            <person name="Tsai I.J."/>
        </authorList>
    </citation>
    <scope>NUCLEOTIDE SEQUENCE</scope>
    <source>
        <strain evidence="2">171206Taipei</strain>
    </source>
</reference>
<dbReference type="SUPFAM" id="SSF52047">
    <property type="entry name" value="RNI-like"/>
    <property type="match status" value="1"/>
</dbReference>
<accession>A0A8H6VPR2</accession>
<comment type="caution">
    <text evidence="2">The sequence shown here is derived from an EMBL/GenBank/DDBJ whole genome shotgun (WGS) entry which is preliminary data.</text>
</comment>
<gene>
    <name evidence="2" type="ORF">MIND_01376400</name>
</gene>
<dbReference type="OrthoDB" id="2864564at2759"/>
<dbReference type="Proteomes" id="UP000636479">
    <property type="component" value="Unassembled WGS sequence"/>
</dbReference>
<dbReference type="GeneID" id="59352700"/>
<feature type="domain" description="F-box" evidence="1">
    <location>
        <begin position="17"/>
        <end position="62"/>
    </location>
</feature>
<dbReference type="InterPro" id="IPR001810">
    <property type="entry name" value="F-box_dom"/>
</dbReference>
<dbReference type="InterPro" id="IPR032675">
    <property type="entry name" value="LRR_dom_sf"/>
</dbReference>
<proteinExistence type="predicted"/>
<dbReference type="RefSeq" id="XP_037213185.1">
    <property type="nucleotide sequence ID" value="XM_037370184.1"/>
</dbReference>
<evidence type="ECO:0000259" key="1">
    <source>
        <dbReference type="PROSITE" id="PS50181"/>
    </source>
</evidence>
<dbReference type="InterPro" id="IPR036047">
    <property type="entry name" value="F-box-like_dom_sf"/>
</dbReference>
<organism evidence="2 3">
    <name type="scientific">Mycena indigotica</name>
    <dbReference type="NCBI Taxonomy" id="2126181"/>
    <lineage>
        <taxon>Eukaryota</taxon>
        <taxon>Fungi</taxon>
        <taxon>Dikarya</taxon>
        <taxon>Basidiomycota</taxon>
        <taxon>Agaricomycotina</taxon>
        <taxon>Agaricomycetes</taxon>
        <taxon>Agaricomycetidae</taxon>
        <taxon>Agaricales</taxon>
        <taxon>Marasmiineae</taxon>
        <taxon>Mycenaceae</taxon>
        <taxon>Mycena</taxon>
    </lineage>
</organism>
<name>A0A8H6VPR2_9AGAR</name>
<dbReference type="AlphaFoldDB" id="A0A8H6VPR2"/>
<sequence>MPPDGGRVNHPQSTPITQHLSMLPSEIWLEIFNRLPLESIPSIFMTNRTFSVLARPLRFSHFNFMPFTSSLLEYHIPTPAEPERLEFWCSERIAPLVRSCPIRPWLPFPMRLNNATEDNSNAAFGLLTTFLSKIEWFERLESLELVDAPLTDPEFRKIFYCLPSLRTLQIEHISGPLPSEAAVSQALPLAQLRNFSLTSDYSYPNGGDDLAPYLPLLNPSTLRRLTLCCTLPAGDTTLDSIATFPQITHLSIAAKNDTCFSALLRKCSNIQELHVIGDVDAAQAADVVNGFGATLACVKKLSTVSRQLMEAFIRRATQLRILLCNYSYSWRTEREPFFSFILSHRLQSASLSLLDVHVGLVRPDGFQLLMNSFPALKHLALRAMPHMDETTPDGHSVAVVYLEELASIPATLTPTLQTLFLTWPSSRRGHLQVPGLTVENLRATLQSITQRYPTLNALGVDAGSFVFRWERNQIWGLQEEYGIDQDDGELPRKLHIRDRLNNMWEDIEAEELKSEEST</sequence>
<dbReference type="SUPFAM" id="SSF81383">
    <property type="entry name" value="F-box domain"/>
    <property type="match status" value="1"/>
</dbReference>
<dbReference type="Gene3D" id="3.80.10.10">
    <property type="entry name" value="Ribonuclease Inhibitor"/>
    <property type="match status" value="1"/>
</dbReference>
<dbReference type="EMBL" id="JACAZF010000017">
    <property type="protein sequence ID" value="KAF7289154.1"/>
    <property type="molecule type" value="Genomic_DNA"/>
</dbReference>
<protein>
    <recommendedName>
        <fullName evidence="1">F-box domain-containing protein</fullName>
    </recommendedName>
</protein>
<evidence type="ECO:0000313" key="3">
    <source>
        <dbReference type="Proteomes" id="UP000636479"/>
    </source>
</evidence>
<evidence type="ECO:0000313" key="2">
    <source>
        <dbReference type="EMBL" id="KAF7289154.1"/>
    </source>
</evidence>
<keyword evidence="3" id="KW-1185">Reference proteome</keyword>
<dbReference type="PROSITE" id="PS50181">
    <property type="entry name" value="FBOX"/>
    <property type="match status" value="1"/>
</dbReference>